<keyword evidence="2" id="KW-0813">Transport</keyword>
<feature type="signal peptide" evidence="4">
    <location>
        <begin position="1"/>
        <end position="23"/>
    </location>
</feature>
<dbReference type="Pfam" id="PF03573">
    <property type="entry name" value="OprD"/>
    <property type="match status" value="1"/>
</dbReference>
<protein>
    <submittedName>
        <fullName evidence="5">OprD family porin</fullName>
    </submittedName>
</protein>
<dbReference type="RefSeq" id="WP_251836729.1">
    <property type="nucleotide sequence ID" value="NZ_JACSQG010000006.1"/>
</dbReference>
<dbReference type="PANTHER" id="PTHR34596:SF2">
    <property type="entry name" value="CHITOPORIN"/>
    <property type="match status" value="1"/>
</dbReference>
<feature type="chain" id="PRO_5045407430" evidence="4">
    <location>
        <begin position="24"/>
        <end position="421"/>
    </location>
</feature>
<evidence type="ECO:0000256" key="4">
    <source>
        <dbReference type="SAM" id="SignalP"/>
    </source>
</evidence>
<comment type="similarity">
    <text evidence="1">Belongs to the outer membrane porin (Opr) (TC 1.B.25) family.</text>
</comment>
<keyword evidence="6" id="KW-1185">Reference proteome</keyword>
<dbReference type="PANTHER" id="PTHR34596">
    <property type="entry name" value="CHITOPORIN"/>
    <property type="match status" value="1"/>
</dbReference>
<reference evidence="5 6" key="1">
    <citation type="submission" date="2020-08" db="EMBL/GenBank/DDBJ databases">
        <title>A Genomic Blueprint of the Chicken Gut Microbiome.</title>
        <authorList>
            <person name="Gilroy R."/>
            <person name="Ravi A."/>
            <person name="Getino M."/>
            <person name="Pursley I."/>
            <person name="Horton D.L."/>
            <person name="Alikhan N.-F."/>
            <person name="Baker D."/>
            <person name="Gharbi K."/>
            <person name="Hall N."/>
            <person name="Watson M."/>
            <person name="Adriaenssens E.M."/>
            <person name="Foster-Nyarko E."/>
            <person name="Jarju S."/>
            <person name="Secka A."/>
            <person name="Antonio M."/>
            <person name="Oren A."/>
            <person name="Chaudhuri R."/>
            <person name="La Ragione R.M."/>
            <person name="Hildebrand F."/>
            <person name="Pallen M.J."/>
        </authorList>
    </citation>
    <scope>NUCLEOTIDE SEQUENCE [LARGE SCALE GENOMIC DNA]</scope>
    <source>
        <strain evidence="5 6">Sa2CUA2</strain>
    </source>
</reference>
<dbReference type="EMBL" id="JACSQG010000006">
    <property type="protein sequence ID" value="MBD7977953.1"/>
    <property type="molecule type" value="Genomic_DNA"/>
</dbReference>
<organism evidence="5 6">
    <name type="scientific">Serpens gallinarum</name>
    <dbReference type="NCBI Taxonomy" id="2763075"/>
    <lineage>
        <taxon>Bacteria</taxon>
        <taxon>Pseudomonadati</taxon>
        <taxon>Pseudomonadota</taxon>
        <taxon>Gammaproteobacteria</taxon>
        <taxon>Pseudomonadales</taxon>
        <taxon>Pseudomonadaceae</taxon>
        <taxon>Pseudomonas</taxon>
    </lineage>
</organism>
<dbReference type="Gene3D" id="2.40.160.10">
    <property type="entry name" value="Porin"/>
    <property type="match status" value="1"/>
</dbReference>
<dbReference type="InterPro" id="IPR005318">
    <property type="entry name" value="OM_porin_bac"/>
</dbReference>
<evidence type="ECO:0000256" key="1">
    <source>
        <dbReference type="ARBA" id="ARBA00009075"/>
    </source>
</evidence>
<evidence type="ECO:0000313" key="6">
    <source>
        <dbReference type="Proteomes" id="UP000611945"/>
    </source>
</evidence>
<keyword evidence="3 4" id="KW-0732">Signal</keyword>
<dbReference type="Proteomes" id="UP000611945">
    <property type="component" value="Unassembled WGS sequence"/>
</dbReference>
<dbReference type="InterPro" id="IPR023614">
    <property type="entry name" value="Porin_dom_sf"/>
</dbReference>
<accession>A0ABR8TR58</accession>
<name>A0ABR8TR58_9PSED</name>
<sequence length="421" mass="46006">MHVMKWSVIALAVAAGTSQLALASAQSDSQGFVEDSSLNILNRNLYFFRDFRNDPARDDDPQEWGHGVIATFESGFTQGPVGFGVDAFGLLGLKLDSGRGRTGSGLFPTGSDGRSQDDYSEAGGAIKARVSSTTLKYGEQFVGLPVFATDDSRLLPETATGFMLTSSELAGLELNAGHFTALNAQAQTGEDSLGLRRADFIGGTYTFSDVMSATLYYSDLKDAFQKWYGNLNYTMGLADEQSLAFDFNIYQTDYDAEYTETGSDEDNTIWSLSAAYTLNAHTFMLAYQKSIGGFDGIGYDYGLDGGGAVFVANSVQRSDFNSEDEKSWQARYDLDMAAFGVPGLSFMARYVHGSDAKTATTDNGKEWERDIQVRYVFQDGPAKDLNLRIRQATYRSSDGVYYGSPSIDEIRLIAEYPLSIL</sequence>
<gene>
    <name evidence="5" type="ORF">H9642_12225</name>
</gene>
<comment type="caution">
    <text evidence="5">The sequence shown here is derived from an EMBL/GenBank/DDBJ whole genome shotgun (WGS) entry which is preliminary data.</text>
</comment>
<evidence type="ECO:0000256" key="2">
    <source>
        <dbReference type="ARBA" id="ARBA00022448"/>
    </source>
</evidence>
<evidence type="ECO:0000256" key="3">
    <source>
        <dbReference type="ARBA" id="ARBA00022729"/>
    </source>
</evidence>
<evidence type="ECO:0000313" key="5">
    <source>
        <dbReference type="EMBL" id="MBD7977953.1"/>
    </source>
</evidence>
<proteinExistence type="inferred from homology"/>